<evidence type="ECO:0000313" key="4">
    <source>
        <dbReference type="Proteomes" id="UP000076481"/>
    </source>
</evidence>
<dbReference type="InterPro" id="IPR014094">
    <property type="entry name" value="LpoB"/>
</dbReference>
<dbReference type="NCBIfam" id="TIGR02722">
    <property type="entry name" value="lp"/>
    <property type="match status" value="1"/>
</dbReference>
<feature type="chain" id="PRO_5007862249" description="Penicillin-binding protein activator LpoB" evidence="2">
    <location>
        <begin position="21"/>
        <end position="202"/>
    </location>
</feature>
<accession>A0A165MA68</accession>
<keyword evidence="2" id="KW-0732">Signal</keyword>
<evidence type="ECO:0000256" key="2">
    <source>
        <dbReference type="SAM" id="SignalP"/>
    </source>
</evidence>
<gene>
    <name evidence="3" type="ORF">A3K90_00565</name>
</gene>
<evidence type="ECO:0000313" key="3">
    <source>
        <dbReference type="EMBL" id="KZK75002.1"/>
    </source>
</evidence>
<sequence>MKGKNILAALAVAITMSGCATSVQHIDTNNDQGKAVMGLDYRDFQTAAGEAVGSMLQSGALNKRDGGRYVLVVSRVINDTMQRIDTDQLVKKIRIDLLQSGKVVVTTAVGPNGPEDRMAMQTRELRQSEEFNQSTVAGKGRMIAPELSLSGKILQRNIRVSSGTQQVEYYFQLTLTDINTGLAFWEGESFIGKRGSNKSVSW</sequence>
<proteinExistence type="predicted"/>
<dbReference type="Pfam" id="PF13036">
    <property type="entry name" value="LpoB"/>
    <property type="match status" value="1"/>
</dbReference>
<dbReference type="Gene3D" id="3.40.50.10610">
    <property type="entry name" value="ABC-type transport auxiliary lipoprotein component"/>
    <property type="match status" value="1"/>
</dbReference>
<protein>
    <recommendedName>
        <fullName evidence="1">Penicillin-binding protein activator LpoB</fullName>
    </recommendedName>
</protein>
<dbReference type="Proteomes" id="UP000076481">
    <property type="component" value="Unassembled WGS sequence"/>
</dbReference>
<name>A0A165MA68_PELLU</name>
<dbReference type="RefSeq" id="WP_303680946.1">
    <property type="nucleotide sequence ID" value="NZ_LVWG01000016.1"/>
</dbReference>
<dbReference type="EMBL" id="LVWG01000016">
    <property type="protein sequence ID" value="KZK75002.1"/>
    <property type="molecule type" value="Genomic_DNA"/>
</dbReference>
<comment type="caution">
    <text evidence="3">The sequence shown here is derived from an EMBL/GenBank/DDBJ whole genome shotgun (WGS) entry which is preliminary data.</text>
</comment>
<reference evidence="3 4" key="1">
    <citation type="submission" date="2016-03" db="EMBL/GenBank/DDBJ databases">
        <title>Speciation and ecological success in dimly lit waters: horizontal gene transfer in a green sulfur bacteria bloom unveiled by metagenomic assembly.</title>
        <authorList>
            <person name="Llorens-Mares T."/>
            <person name="Liu Z."/>
            <person name="Allen L.Z."/>
            <person name="Rusch D.B."/>
            <person name="Craig M.T."/>
            <person name="Dupont C.L."/>
            <person name="Bryant D.A."/>
            <person name="Casamayor E.O."/>
        </authorList>
    </citation>
    <scope>NUCLEOTIDE SEQUENCE [LARGE SCALE GENOMIC DNA]</scope>
    <source>
        <strain evidence="3">CIII</strain>
    </source>
</reference>
<dbReference type="AlphaFoldDB" id="A0A165MA68"/>
<evidence type="ECO:0000256" key="1">
    <source>
        <dbReference type="NCBIfam" id="TIGR02722"/>
    </source>
</evidence>
<dbReference type="PROSITE" id="PS51257">
    <property type="entry name" value="PROKAR_LIPOPROTEIN"/>
    <property type="match status" value="1"/>
</dbReference>
<feature type="signal peptide" evidence="2">
    <location>
        <begin position="1"/>
        <end position="20"/>
    </location>
</feature>
<organism evidence="3 4">
    <name type="scientific">Pelodictyon luteolum</name>
    <dbReference type="NCBI Taxonomy" id="1100"/>
    <lineage>
        <taxon>Bacteria</taxon>
        <taxon>Pseudomonadati</taxon>
        <taxon>Chlorobiota</taxon>
        <taxon>Chlorobiia</taxon>
        <taxon>Chlorobiales</taxon>
        <taxon>Chlorobiaceae</taxon>
        <taxon>Chlorobium/Pelodictyon group</taxon>
        <taxon>Pelodictyon</taxon>
    </lineage>
</organism>